<sequence>MPDLLSLEYLKCYILRLQDTGQCGRDTMEVVLIYCFPLHIHLSQHCLGFCVRDLL</sequence>
<reference evidence="1" key="2">
    <citation type="journal article" date="2015" name="Data Brief">
        <title>Shoot transcriptome of the giant reed, Arundo donax.</title>
        <authorList>
            <person name="Barrero R.A."/>
            <person name="Guerrero F.D."/>
            <person name="Moolhuijzen P."/>
            <person name="Goolsby J.A."/>
            <person name="Tidwell J."/>
            <person name="Bellgard S.E."/>
            <person name="Bellgard M.I."/>
        </authorList>
    </citation>
    <scope>NUCLEOTIDE SEQUENCE</scope>
    <source>
        <tissue evidence="1">Shoot tissue taken approximately 20 cm above the soil surface</tissue>
    </source>
</reference>
<dbReference type="EMBL" id="GBRH01159955">
    <property type="protein sequence ID" value="JAE37941.1"/>
    <property type="molecule type" value="Transcribed_RNA"/>
</dbReference>
<evidence type="ECO:0000313" key="1">
    <source>
        <dbReference type="EMBL" id="JAE37941.1"/>
    </source>
</evidence>
<proteinExistence type="predicted"/>
<name>A0A0A9HSS7_ARUDO</name>
<protein>
    <submittedName>
        <fullName evidence="1">Uncharacterized protein</fullName>
    </submittedName>
</protein>
<accession>A0A0A9HSS7</accession>
<organism evidence="1">
    <name type="scientific">Arundo donax</name>
    <name type="common">Giant reed</name>
    <name type="synonym">Donax arundinaceus</name>
    <dbReference type="NCBI Taxonomy" id="35708"/>
    <lineage>
        <taxon>Eukaryota</taxon>
        <taxon>Viridiplantae</taxon>
        <taxon>Streptophyta</taxon>
        <taxon>Embryophyta</taxon>
        <taxon>Tracheophyta</taxon>
        <taxon>Spermatophyta</taxon>
        <taxon>Magnoliopsida</taxon>
        <taxon>Liliopsida</taxon>
        <taxon>Poales</taxon>
        <taxon>Poaceae</taxon>
        <taxon>PACMAD clade</taxon>
        <taxon>Arundinoideae</taxon>
        <taxon>Arundineae</taxon>
        <taxon>Arundo</taxon>
    </lineage>
</organism>
<dbReference type="AlphaFoldDB" id="A0A0A9HSS7"/>
<reference evidence="1" key="1">
    <citation type="submission" date="2014-09" db="EMBL/GenBank/DDBJ databases">
        <authorList>
            <person name="Magalhaes I.L.F."/>
            <person name="Oliveira U."/>
            <person name="Santos F.R."/>
            <person name="Vidigal T.H.D.A."/>
            <person name="Brescovit A.D."/>
            <person name="Santos A.J."/>
        </authorList>
    </citation>
    <scope>NUCLEOTIDE SEQUENCE</scope>
    <source>
        <tissue evidence="1">Shoot tissue taken approximately 20 cm above the soil surface</tissue>
    </source>
</reference>